<dbReference type="Proteomes" id="UP000032614">
    <property type="component" value="Chromosome 2"/>
</dbReference>
<gene>
    <name evidence="2" type="ORF">OI25_5899</name>
</gene>
<evidence type="ECO:0000313" key="2">
    <source>
        <dbReference type="EMBL" id="AJZ62115.1"/>
    </source>
</evidence>
<name>A0AAU8T763_9BURK</name>
<organism evidence="2 3">
    <name type="scientific">Paraburkholderia fungorum</name>
    <dbReference type="NCBI Taxonomy" id="134537"/>
    <lineage>
        <taxon>Bacteria</taxon>
        <taxon>Pseudomonadati</taxon>
        <taxon>Pseudomonadota</taxon>
        <taxon>Betaproteobacteria</taxon>
        <taxon>Burkholderiales</taxon>
        <taxon>Burkholderiaceae</taxon>
        <taxon>Paraburkholderia</taxon>
    </lineage>
</organism>
<feature type="compositionally biased region" description="Basic and acidic residues" evidence="1">
    <location>
        <begin position="10"/>
        <end position="23"/>
    </location>
</feature>
<dbReference type="AlphaFoldDB" id="A0AAU8T763"/>
<sequence>MRVPVLTDAFADHSNEHHPEDTLRIAAGERSANENRWKKNRNRAYSYRDSR</sequence>
<protein>
    <submittedName>
        <fullName evidence="2">Uncharacterized protein</fullName>
    </submittedName>
</protein>
<feature type="region of interest" description="Disordered" evidence="1">
    <location>
        <begin position="1"/>
        <end position="27"/>
    </location>
</feature>
<evidence type="ECO:0000313" key="3">
    <source>
        <dbReference type="Proteomes" id="UP000032614"/>
    </source>
</evidence>
<dbReference type="KEGG" id="bfn:OI25_5899"/>
<dbReference type="EMBL" id="CP010027">
    <property type="protein sequence ID" value="AJZ62115.1"/>
    <property type="molecule type" value="Genomic_DNA"/>
</dbReference>
<evidence type="ECO:0000256" key="1">
    <source>
        <dbReference type="SAM" id="MobiDB-lite"/>
    </source>
</evidence>
<accession>A0AAU8T763</accession>
<reference evidence="2 3" key="1">
    <citation type="journal article" date="2015" name="Genome Announc.">
        <title>Complete genome sequences for 59 burkholderia isolates, both pathogenic and near neighbor.</title>
        <authorList>
            <person name="Johnson S.L."/>
            <person name="Bishop-Lilly K.A."/>
            <person name="Ladner J.T."/>
            <person name="Daligault H.E."/>
            <person name="Davenport K.W."/>
            <person name="Jaissle J."/>
            <person name="Frey K.G."/>
            <person name="Koroleva G.I."/>
            <person name="Bruce D.C."/>
            <person name="Coyne S.R."/>
            <person name="Broomall S.M."/>
            <person name="Li P.E."/>
            <person name="Teshima H."/>
            <person name="Gibbons H.S."/>
            <person name="Palacios G.F."/>
            <person name="Rosenzweig C.N."/>
            <person name="Redden C.L."/>
            <person name="Xu Y."/>
            <person name="Minogue T.D."/>
            <person name="Chain P.S."/>
        </authorList>
    </citation>
    <scope>NUCLEOTIDE SEQUENCE [LARGE SCALE GENOMIC DNA]</scope>
    <source>
        <strain evidence="2 3">ATCC BAA-463</strain>
    </source>
</reference>
<proteinExistence type="predicted"/>